<dbReference type="Ensembl" id="ENSJJAT00000017274.1">
    <property type="protein sequence ID" value="ENSJJAP00000010809.1"/>
    <property type="gene ID" value="ENSJJAG00000014305.1"/>
</dbReference>
<dbReference type="AlphaFoldDB" id="A0A8C5NZ06"/>
<sequence length="175" mass="19637">VSARPEHSQGSQEMRTQRKCSAGLTANIGLPLDLLEKHDTWSAYVIHTSPMVKRLIEKSKTPELECIFAVDGSQRPQRPSKLCNFMQLKRKKPSKDSGEILLKDTLSETMLSMWGTYSIANLSPAAAPEPAHLKTESRDSPTTNYNKIVFSRIPAMKTLPYATLQTNKKKHDNVQ</sequence>
<reference evidence="1" key="1">
    <citation type="submission" date="2025-08" db="UniProtKB">
        <authorList>
            <consortium name="Ensembl"/>
        </authorList>
    </citation>
    <scope>IDENTIFICATION</scope>
</reference>
<protein>
    <recommendedName>
        <fullName evidence="3">CMT1A duplicated region transcript 4 protein</fullName>
    </recommendedName>
</protein>
<dbReference type="PANTHER" id="PTHR37885:SF1">
    <property type="entry name" value="CMT1A DUPLICATED REGION TRANSCRIPT 4 PROTEIN"/>
    <property type="match status" value="1"/>
</dbReference>
<dbReference type="Pfam" id="PF15213">
    <property type="entry name" value="CDRT4"/>
    <property type="match status" value="1"/>
</dbReference>
<accession>A0A8C5NZ06</accession>
<dbReference type="InterPro" id="IPR029185">
    <property type="entry name" value="CDRT4"/>
</dbReference>
<dbReference type="PANTHER" id="PTHR37885">
    <property type="entry name" value="CMT1A DUPLICATED REGION TRANSCRIPT 4 PROTEIN"/>
    <property type="match status" value="1"/>
</dbReference>
<reference evidence="1" key="2">
    <citation type="submission" date="2025-09" db="UniProtKB">
        <authorList>
            <consortium name="Ensembl"/>
        </authorList>
    </citation>
    <scope>IDENTIFICATION</scope>
</reference>
<name>A0A8C5NZ06_JACJA</name>
<dbReference type="Proteomes" id="UP000694385">
    <property type="component" value="Unassembled WGS sequence"/>
</dbReference>
<proteinExistence type="predicted"/>
<organism evidence="1 2">
    <name type="scientific">Jaculus jaculus</name>
    <name type="common">Lesser Egyptian jerboa</name>
    <dbReference type="NCBI Taxonomy" id="51337"/>
    <lineage>
        <taxon>Eukaryota</taxon>
        <taxon>Metazoa</taxon>
        <taxon>Chordata</taxon>
        <taxon>Craniata</taxon>
        <taxon>Vertebrata</taxon>
        <taxon>Euteleostomi</taxon>
        <taxon>Mammalia</taxon>
        <taxon>Eutheria</taxon>
        <taxon>Euarchontoglires</taxon>
        <taxon>Glires</taxon>
        <taxon>Rodentia</taxon>
        <taxon>Myomorpha</taxon>
        <taxon>Dipodoidea</taxon>
        <taxon>Dipodidae</taxon>
        <taxon>Dipodinae</taxon>
        <taxon>Jaculus</taxon>
    </lineage>
</organism>
<evidence type="ECO:0000313" key="1">
    <source>
        <dbReference type="Ensembl" id="ENSJJAP00000010809.1"/>
    </source>
</evidence>
<evidence type="ECO:0008006" key="3">
    <source>
        <dbReference type="Google" id="ProtNLM"/>
    </source>
</evidence>
<keyword evidence="2" id="KW-1185">Reference proteome</keyword>
<evidence type="ECO:0000313" key="2">
    <source>
        <dbReference type="Proteomes" id="UP000694385"/>
    </source>
</evidence>
<dbReference type="GeneTree" id="ENSGT00390000005396"/>
<dbReference type="OMA" id="PTADYNK"/>